<reference evidence="2 3" key="1">
    <citation type="submission" date="2018-08" db="EMBL/GenBank/DDBJ databases">
        <title>Isolation, diversity and antifungal activity of Actinobacteria from cow dung.</title>
        <authorList>
            <person name="Ling L."/>
        </authorList>
    </citation>
    <scope>NUCLEOTIDE SEQUENCE [LARGE SCALE GENOMIC DNA]</scope>
    <source>
        <strain evidence="2 3">NEAU-LLE</strain>
    </source>
</reference>
<sequence length="146" mass="14866">TGAGGAAGSLADGGGANGGDAGNAWANGGDAEGGNVNQYFGQSSQVASGDNSIAAGGDVDVRNIDTDITVGDISIGNRYATDSFNEDFSDNWEINDSFQDNSDNSDNWSVDDSFQDNSVNPDVDVDVDVDNSNVLSPGGDANELDF</sequence>
<keyword evidence="3" id="KW-1185">Reference proteome</keyword>
<evidence type="ECO:0000313" key="3">
    <source>
        <dbReference type="Proteomes" id="UP000262172"/>
    </source>
</evidence>
<feature type="region of interest" description="Disordered" evidence="1">
    <location>
        <begin position="92"/>
        <end position="124"/>
    </location>
</feature>
<feature type="compositionally biased region" description="Low complexity" evidence="1">
    <location>
        <begin position="22"/>
        <end position="35"/>
    </location>
</feature>
<protein>
    <submittedName>
        <fullName evidence="2">Uncharacterized protein</fullName>
    </submittedName>
</protein>
<proteinExistence type="predicted"/>
<dbReference type="AlphaFoldDB" id="A0A371NUA8"/>
<feature type="non-terminal residue" evidence="2">
    <location>
        <position position="1"/>
    </location>
</feature>
<evidence type="ECO:0000313" key="2">
    <source>
        <dbReference type="EMBL" id="REJ05319.1"/>
    </source>
</evidence>
<dbReference type="Proteomes" id="UP000262172">
    <property type="component" value="Unassembled WGS sequence"/>
</dbReference>
<feature type="compositionally biased region" description="Polar residues" evidence="1">
    <location>
        <begin position="36"/>
        <end position="51"/>
    </location>
</feature>
<feature type="compositionally biased region" description="Gly residues" evidence="1">
    <location>
        <begin position="1"/>
        <end position="21"/>
    </location>
</feature>
<feature type="compositionally biased region" description="Low complexity" evidence="1">
    <location>
        <begin position="95"/>
        <end position="122"/>
    </location>
</feature>
<organism evidence="2 3">
    <name type="scientific">Microbacterium bovistercoris</name>
    <dbReference type="NCBI Taxonomy" id="2293570"/>
    <lineage>
        <taxon>Bacteria</taxon>
        <taxon>Bacillati</taxon>
        <taxon>Actinomycetota</taxon>
        <taxon>Actinomycetes</taxon>
        <taxon>Micrococcales</taxon>
        <taxon>Microbacteriaceae</taxon>
        <taxon>Microbacterium</taxon>
    </lineage>
</organism>
<comment type="caution">
    <text evidence="2">The sequence shown here is derived from an EMBL/GenBank/DDBJ whole genome shotgun (WGS) entry which is preliminary data.</text>
</comment>
<evidence type="ECO:0000256" key="1">
    <source>
        <dbReference type="SAM" id="MobiDB-lite"/>
    </source>
</evidence>
<gene>
    <name evidence="2" type="ORF">DY023_10745</name>
</gene>
<accession>A0A371NUA8</accession>
<name>A0A371NUA8_9MICO</name>
<dbReference type="EMBL" id="QUAB01000042">
    <property type="protein sequence ID" value="REJ05319.1"/>
    <property type="molecule type" value="Genomic_DNA"/>
</dbReference>
<feature type="region of interest" description="Disordered" evidence="1">
    <location>
        <begin position="1"/>
        <end position="61"/>
    </location>
</feature>